<dbReference type="AlphaFoldDB" id="A0A645DUS5"/>
<proteinExistence type="predicted"/>
<protein>
    <submittedName>
        <fullName evidence="2">Uncharacterized protein</fullName>
    </submittedName>
</protein>
<name>A0A645DUS5_9ZZZZ</name>
<evidence type="ECO:0000313" key="2">
    <source>
        <dbReference type="EMBL" id="MPM93035.1"/>
    </source>
</evidence>
<gene>
    <name evidence="2" type="ORF">SDC9_140171</name>
</gene>
<feature type="transmembrane region" description="Helical" evidence="1">
    <location>
        <begin position="20"/>
        <end position="40"/>
    </location>
</feature>
<dbReference type="EMBL" id="VSSQ01039894">
    <property type="protein sequence ID" value="MPM93035.1"/>
    <property type="molecule type" value="Genomic_DNA"/>
</dbReference>
<keyword evidence="1" id="KW-0812">Transmembrane</keyword>
<evidence type="ECO:0000256" key="1">
    <source>
        <dbReference type="SAM" id="Phobius"/>
    </source>
</evidence>
<reference evidence="2" key="1">
    <citation type="submission" date="2019-08" db="EMBL/GenBank/DDBJ databases">
        <authorList>
            <person name="Kucharzyk K."/>
            <person name="Murdoch R.W."/>
            <person name="Higgins S."/>
            <person name="Loffler F."/>
        </authorList>
    </citation>
    <scope>NUCLEOTIDE SEQUENCE</scope>
</reference>
<keyword evidence="1" id="KW-0472">Membrane</keyword>
<accession>A0A645DUS5</accession>
<sequence length="138" mass="15187">MKIRRAAVDGKLALARDISVVFVLRGCSFAALAVFVRFLVSPGGEISGQRVVSAASAGHKVHRNHRKLRSGSSLKEQYLVIFGHVQHIAELALCTLKDGVVDFRSVTHLHYRHTGTFVIGHLFRGALKHGKRQHRGTS</sequence>
<keyword evidence="1" id="KW-1133">Transmembrane helix</keyword>
<comment type="caution">
    <text evidence="2">The sequence shown here is derived from an EMBL/GenBank/DDBJ whole genome shotgun (WGS) entry which is preliminary data.</text>
</comment>
<organism evidence="2">
    <name type="scientific">bioreactor metagenome</name>
    <dbReference type="NCBI Taxonomy" id="1076179"/>
    <lineage>
        <taxon>unclassified sequences</taxon>
        <taxon>metagenomes</taxon>
        <taxon>ecological metagenomes</taxon>
    </lineage>
</organism>